<proteinExistence type="predicted"/>
<evidence type="ECO:0000313" key="2">
    <source>
        <dbReference type="EMBL" id="QKW49236.1"/>
    </source>
</evidence>
<gene>
    <name evidence="2" type="ORF">HUT08_06420</name>
</gene>
<reference evidence="2 3" key="1">
    <citation type="submission" date="2020-06" db="EMBL/GenBank/DDBJ databases">
        <title>Genome mining for natural products.</title>
        <authorList>
            <person name="Zhang B."/>
            <person name="Shi J."/>
            <person name="Ge H."/>
        </authorList>
    </citation>
    <scope>NUCLEOTIDE SEQUENCE [LARGE SCALE GENOMIC DNA]</scope>
    <source>
        <strain evidence="2 3">NA00687</strain>
    </source>
</reference>
<dbReference type="Proteomes" id="UP000509303">
    <property type="component" value="Chromosome"/>
</dbReference>
<evidence type="ECO:0000256" key="1">
    <source>
        <dbReference type="SAM" id="Phobius"/>
    </source>
</evidence>
<keyword evidence="1" id="KW-1133">Transmembrane helix</keyword>
<dbReference type="Pfam" id="PF04341">
    <property type="entry name" value="DUF485"/>
    <property type="match status" value="1"/>
</dbReference>
<dbReference type="RefSeq" id="WP_176160969.1">
    <property type="nucleotide sequence ID" value="NZ_CP054929.1"/>
</dbReference>
<protein>
    <submittedName>
        <fullName evidence="2">DUF485 domain-containing protein</fullName>
    </submittedName>
</protein>
<organism evidence="2 3">
    <name type="scientific">Streptomyces buecherae</name>
    <dbReference type="NCBI Taxonomy" id="2763006"/>
    <lineage>
        <taxon>Bacteria</taxon>
        <taxon>Bacillati</taxon>
        <taxon>Actinomycetota</taxon>
        <taxon>Actinomycetes</taxon>
        <taxon>Kitasatosporales</taxon>
        <taxon>Streptomycetaceae</taxon>
        <taxon>Streptomyces</taxon>
    </lineage>
</organism>
<dbReference type="AlphaFoldDB" id="A0A7H8N4D3"/>
<dbReference type="InterPro" id="IPR007436">
    <property type="entry name" value="DUF485"/>
</dbReference>
<feature type="transmembrane region" description="Helical" evidence="1">
    <location>
        <begin position="37"/>
        <end position="59"/>
    </location>
</feature>
<accession>A0A7H8N4D3</accession>
<dbReference type="PANTHER" id="PTHR38441:SF1">
    <property type="entry name" value="MEMBRANE PROTEIN"/>
    <property type="match status" value="1"/>
</dbReference>
<keyword evidence="1" id="KW-0472">Membrane</keyword>
<dbReference type="PANTHER" id="PTHR38441">
    <property type="entry name" value="INTEGRAL MEMBRANE PROTEIN-RELATED"/>
    <property type="match status" value="1"/>
</dbReference>
<feature type="transmembrane region" description="Helical" evidence="1">
    <location>
        <begin position="71"/>
        <end position="93"/>
    </location>
</feature>
<evidence type="ECO:0000313" key="3">
    <source>
        <dbReference type="Proteomes" id="UP000509303"/>
    </source>
</evidence>
<keyword evidence="1" id="KW-0812">Transmembrane</keyword>
<name>A0A7H8N4D3_9ACTN</name>
<dbReference type="EMBL" id="CP054929">
    <property type="protein sequence ID" value="QKW49236.1"/>
    <property type="molecule type" value="Genomic_DNA"/>
</dbReference>
<keyword evidence="3" id="KW-1185">Reference proteome</keyword>
<sequence length="115" mass="12844">MDPAPPQGPARKAGRPDFIEVQSSEEFAELRRAHRSFAFPLTIVFVSWYLLYVLLSSYAGDLMGKQVVGNVNVALVFGLLQFLSTFAIAWWYARHANAKLDPRASAIKARLESES</sequence>